<accession>A0A0D7EKX0</accession>
<dbReference type="GO" id="GO:0005886">
    <property type="term" value="C:plasma membrane"/>
    <property type="evidence" value="ECO:0007669"/>
    <property type="project" value="UniProtKB-SubCell"/>
</dbReference>
<dbReference type="Pfam" id="PF13231">
    <property type="entry name" value="PMT_2"/>
    <property type="match status" value="1"/>
</dbReference>
<evidence type="ECO:0000256" key="4">
    <source>
        <dbReference type="ARBA" id="ARBA00022679"/>
    </source>
</evidence>
<evidence type="ECO:0000256" key="3">
    <source>
        <dbReference type="ARBA" id="ARBA00022676"/>
    </source>
</evidence>
<keyword evidence="3" id="KW-0328">Glycosyltransferase</keyword>
<feature type="transmembrane region" description="Helical" evidence="8">
    <location>
        <begin position="268"/>
        <end position="289"/>
    </location>
</feature>
<dbReference type="Proteomes" id="UP000032515">
    <property type="component" value="Unassembled WGS sequence"/>
</dbReference>
<proteinExistence type="predicted"/>
<feature type="transmembrane region" description="Helical" evidence="8">
    <location>
        <begin position="338"/>
        <end position="356"/>
    </location>
</feature>
<dbReference type="InterPro" id="IPR050297">
    <property type="entry name" value="LipidA_mod_glycosyltrf_83"/>
</dbReference>
<evidence type="ECO:0000256" key="2">
    <source>
        <dbReference type="ARBA" id="ARBA00022475"/>
    </source>
</evidence>
<dbReference type="InterPro" id="IPR038731">
    <property type="entry name" value="RgtA/B/C-like"/>
</dbReference>
<keyword evidence="2" id="KW-1003">Cell membrane</keyword>
<name>A0A0D7EKX0_RHOPL</name>
<feature type="transmembrane region" description="Helical" evidence="8">
    <location>
        <begin position="176"/>
        <end position="209"/>
    </location>
</feature>
<organism evidence="10 11">
    <name type="scientific">Rhodopseudomonas palustris</name>
    <dbReference type="NCBI Taxonomy" id="1076"/>
    <lineage>
        <taxon>Bacteria</taxon>
        <taxon>Pseudomonadati</taxon>
        <taxon>Pseudomonadota</taxon>
        <taxon>Alphaproteobacteria</taxon>
        <taxon>Hyphomicrobiales</taxon>
        <taxon>Nitrobacteraceae</taxon>
        <taxon>Rhodopseudomonas</taxon>
    </lineage>
</organism>
<evidence type="ECO:0000313" key="11">
    <source>
        <dbReference type="Proteomes" id="UP000032515"/>
    </source>
</evidence>
<evidence type="ECO:0000256" key="7">
    <source>
        <dbReference type="ARBA" id="ARBA00023136"/>
    </source>
</evidence>
<feature type="transmembrane region" description="Helical" evidence="8">
    <location>
        <begin position="221"/>
        <end position="241"/>
    </location>
</feature>
<feature type="transmembrane region" description="Helical" evidence="8">
    <location>
        <begin position="96"/>
        <end position="114"/>
    </location>
</feature>
<keyword evidence="7 8" id="KW-0472">Membrane</keyword>
<feature type="transmembrane region" description="Helical" evidence="8">
    <location>
        <begin position="126"/>
        <end position="146"/>
    </location>
</feature>
<sequence>MSSIALSRPRPGWITRWIDALVDPLRQERTVVLTLAVYAAIWTAYRTIATLPRDLHADVTELYGWSRNLAFGYDKHPPFSALVTRLWFTLFPVSDLMFHVLASANIALTLYIAWRTMRRYMSPEKAVFGLALLTLIPFFNFIALKYNANSVLLPLWAAAIHCFLRAFEAPGRKSSLLWPALAGLFTGFAMLGKYWSIVLVAALGLAALTDPRRAAFFRSPAPWLMILVGGAVLAPNLVWLAQHHFSSFAYATSVHPAGGLTNNIVATLIYLLGSLAYAALPLVVAYWLLCPSRDALADIAAPPDRQRRLMLVVLLAMILVPMPLALLSGIQISSLWTMPSWTLLPIVLLASPLVSVGREAVRRVAVGAGLLSLIMLALAPAAALAIHLGTAPASFEYASVLADHIAREWRLRSDLPIPLVAGDTVLAANTAYYLRARTRSFEHDDIAAIAAAAHAHGAVLVCPATDAGCLAIASRIAADQPEIRRGEVRVTRSLFGIEGKALRDVFMIVQPTVAK</sequence>
<reference evidence="10 11" key="1">
    <citation type="submission" date="2014-11" db="EMBL/GenBank/DDBJ databases">
        <title>Genomics and ecophysiology of heterotrophic nitrogen fixing bacteria isolated from estuarine surface water.</title>
        <authorList>
            <person name="Bentzon-Tilia M."/>
            <person name="Severin I."/>
            <person name="Hansen L.H."/>
            <person name="Riemann L."/>
        </authorList>
    </citation>
    <scope>NUCLEOTIDE SEQUENCE [LARGE SCALE GENOMIC DNA]</scope>
    <source>
        <strain evidence="10 11">BAL398</strain>
    </source>
</reference>
<feature type="domain" description="Glycosyltransferase RgtA/B/C/D-like" evidence="9">
    <location>
        <begin position="75"/>
        <end position="239"/>
    </location>
</feature>
<comment type="subcellular location">
    <subcellularLocation>
        <location evidence="1">Cell membrane</location>
        <topology evidence="1">Multi-pass membrane protein</topology>
    </subcellularLocation>
</comment>
<dbReference type="EMBL" id="JXXE01000307">
    <property type="protein sequence ID" value="KIZ41271.1"/>
    <property type="molecule type" value="Genomic_DNA"/>
</dbReference>
<evidence type="ECO:0000259" key="9">
    <source>
        <dbReference type="Pfam" id="PF13231"/>
    </source>
</evidence>
<dbReference type="OrthoDB" id="7830024at2"/>
<protein>
    <recommendedName>
        <fullName evidence="9">Glycosyltransferase RgtA/B/C/D-like domain-containing protein</fullName>
    </recommendedName>
</protein>
<dbReference type="GO" id="GO:0016763">
    <property type="term" value="F:pentosyltransferase activity"/>
    <property type="evidence" value="ECO:0007669"/>
    <property type="project" value="TreeGrafter"/>
</dbReference>
<evidence type="ECO:0000313" key="10">
    <source>
        <dbReference type="EMBL" id="KIZ41271.1"/>
    </source>
</evidence>
<feature type="transmembrane region" description="Helical" evidence="8">
    <location>
        <begin position="368"/>
        <end position="395"/>
    </location>
</feature>
<keyword evidence="5 8" id="KW-0812">Transmembrane</keyword>
<evidence type="ECO:0000256" key="8">
    <source>
        <dbReference type="SAM" id="Phobius"/>
    </source>
</evidence>
<gene>
    <name evidence="10" type="ORF">OO17_15635</name>
</gene>
<evidence type="ECO:0000256" key="6">
    <source>
        <dbReference type="ARBA" id="ARBA00022989"/>
    </source>
</evidence>
<dbReference type="AlphaFoldDB" id="A0A0D7EKX0"/>
<dbReference type="PANTHER" id="PTHR33908">
    <property type="entry name" value="MANNOSYLTRANSFERASE YKCB-RELATED"/>
    <property type="match status" value="1"/>
</dbReference>
<feature type="transmembrane region" description="Helical" evidence="8">
    <location>
        <begin position="30"/>
        <end position="48"/>
    </location>
</feature>
<comment type="caution">
    <text evidence="10">The sequence shown here is derived from an EMBL/GenBank/DDBJ whole genome shotgun (WGS) entry which is preliminary data.</text>
</comment>
<dbReference type="PATRIC" id="fig|1076.23.peg.3331"/>
<dbReference type="GO" id="GO:0009103">
    <property type="term" value="P:lipopolysaccharide biosynthetic process"/>
    <property type="evidence" value="ECO:0007669"/>
    <property type="project" value="UniProtKB-ARBA"/>
</dbReference>
<dbReference type="PANTHER" id="PTHR33908:SF9">
    <property type="entry name" value="BLL5595 PROTEIN"/>
    <property type="match status" value="1"/>
</dbReference>
<dbReference type="RefSeq" id="WP_044412748.1">
    <property type="nucleotide sequence ID" value="NZ_JXXE01000307.1"/>
</dbReference>
<evidence type="ECO:0000256" key="1">
    <source>
        <dbReference type="ARBA" id="ARBA00004651"/>
    </source>
</evidence>
<feature type="transmembrane region" description="Helical" evidence="8">
    <location>
        <begin position="309"/>
        <end position="332"/>
    </location>
</feature>
<keyword evidence="6 8" id="KW-1133">Transmembrane helix</keyword>
<keyword evidence="4" id="KW-0808">Transferase</keyword>
<evidence type="ECO:0000256" key="5">
    <source>
        <dbReference type="ARBA" id="ARBA00022692"/>
    </source>
</evidence>